<dbReference type="Proteomes" id="UP001652660">
    <property type="component" value="Chromosome 3e"/>
</dbReference>
<evidence type="ECO:0000259" key="3">
    <source>
        <dbReference type="Pfam" id="PF22936"/>
    </source>
</evidence>
<protein>
    <recommendedName>
        <fullName evidence="6">GAG-pre-integrase domain-containing protein</fullName>
    </recommendedName>
</protein>
<gene>
    <name evidence="5" type="primary">LOC113737378</name>
</gene>
<dbReference type="InterPro" id="IPR025724">
    <property type="entry name" value="GAG-pre-integrase_dom"/>
</dbReference>
<keyword evidence="4" id="KW-1185">Reference proteome</keyword>
<accession>A0ABM4X739</accession>
<sequence>MADATSSTRQLSSTMEEEQSTRNTTELQNIQAAYRLNGKNYLKWSQLVRTFLKGKGKLSHLLEIAPDSETAGFEAWEQEDSMIMSWLWNSMIPEISDTCMFLPTAKAIWDALHQTYSKVNDAALIYDIKTKTTGAKQGTKTVTEYANFLQNQWPEFPSLTEAISQVRGEESRRGIMLELPSIENSALLSSKSQRLVLNKVAADKTNQTSGQKNREELWCTYCKKPRHTIDQCWKLHGKPPTREWGQKGGQQRQAHMSVQDPTQVIGGFSMEEIEKLKSMLETVDKPATNNSQSRNPGMCSLTLSGKALVSFAFSVLGNELRNVWILDSGATDHMTHISNKFKTYNPCPSNRKIVVADGTTTTVAGIGDVQVTPNLILKNVLHVPRLSTNLVSVKKLAKDLAGSVIFDESCCDFQDRGSGKRIGLAKEHDRLYYLDTSSQPEFSKSALSTLSSPSNKDVIWLHHRRLGHVSFSALKIMFPSLFKGFDVQSFHCDICEYAKHTCVPFPISNK</sequence>
<dbReference type="GeneID" id="113737378"/>
<evidence type="ECO:0000259" key="2">
    <source>
        <dbReference type="Pfam" id="PF13976"/>
    </source>
</evidence>
<name>A0ABM4X739_COFAR</name>
<feature type="domain" description="GAG-pre-integrase" evidence="2">
    <location>
        <begin position="430"/>
        <end position="500"/>
    </location>
</feature>
<reference evidence="5" key="1">
    <citation type="submission" date="2025-08" db="UniProtKB">
        <authorList>
            <consortium name="RefSeq"/>
        </authorList>
    </citation>
    <scope>IDENTIFICATION</scope>
    <source>
        <tissue evidence="5">Leaves</tissue>
    </source>
</reference>
<evidence type="ECO:0008006" key="6">
    <source>
        <dbReference type="Google" id="ProtNLM"/>
    </source>
</evidence>
<evidence type="ECO:0000313" key="5">
    <source>
        <dbReference type="RefSeq" id="XP_071939839.1"/>
    </source>
</evidence>
<dbReference type="PANTHER" id="PTHR37610:SF92">
    <property type="entry name" value="RETROTRANSPOSON COPIA-LIKE N-TERMINAL DOMAIN-CONTAINING PROTEIN"/>
    <property type="match status" value="1"/>
</dbReference>
<proteinExistence type="predicted"/>
<dbReference type="InterPro" id="IPR054722">
    <property type="entry name" value="PolX-like_BBD"/>
</dbReference>
<feature type="region of interest" description="Disordered" evidence="1">
    <location>
        <begin position="1"/>
        <end position="24"/>
    </location>
</feature>
<dbReference type="Pfam" id="PF22936">
    <property type="entry name" value="Pol_BBD"/>
    <property type="match status" value="1"/>
</dbReference>
<evidence type="ECO:0000313" key="4">
    <source>
        <dbReference type="Proteomes" id="UP001652660"/>
    </source>
</evidence>
<dbReference type="PANTHER" id="PTHR37610">
    <property type="entry name" value="CCHC-TYPE DOMAIN-CONTAINING PROTEIN"/>
    <property type="match status" value="1"/>
</dbReference>
<feature type="domain" description="Retrovirus-related Pol polyprotein from transposon TNT 1-94-like beta-barrel" evidence="3">
    <location>
        <begin position="324"/>
        <end position="398"/>
    </location>
</feature>
<evidence type="ECO:0000256" key="1">
    <source>
        <dbReference type="SAM" id="MobiDB-lite"/>
    </source>
</evidence>
<dbReference type="Pfam" id="PF13976">
    <property type="entry name" value="gag_pre-integrs"/>
    <property type="match status" value="1"/>
</dbReference>
<dbReference type="RefSeq" id="XP_071939839.1">
    <property type="nucleotide sequence ID" value="XM_072083738.1"/>
</dbReference>
<organism evidence="4 5">
    <name type="scientific">Coffea arabica</name>
    <name type="common">Arabian coffee</name>
    <dbReference type="NCBI Taxonomy" id="13443"/>
    <lineage>
        <taxon>Eukaryota</taxon>
        <taxon>Viridiplantae</taxon>
        <taxon>Streptophyta</taxon>
        <taxon>Embryophyta</taxon>
        <taxon>Tracheophyta</taxon>
        <taxon>Spermatophyta</taxon>
        <taxon>Magnoliopsida</taxon>
        <taxon>eudicotyledons</taxon>
        <taxon>Gunneridae</taxon>
        <taxon>Pentapetalae</taxon>
        <taxon>asterids</taxon>
        <taxon>lamiids</taxon>
        <taxon>Gentianales</taxon>
        <taxon>Rubiaceae</taxon>
        <taxon>Ixoroideae</taxon>
        <taxon>Gardenieae complex</taxon>
        <taxon>Bertiereae - Coffeeae clade</taxon>
        <taxon>Coffeeae</taxon>
        <taxon>Coffea</taxon>
    </lineage>
</organism>
<feature type="compositionally biased region" description="Polar residues" evidence="1">
    <location>
        <begin position="1"/>
        <end position="14"/>
    </location>
</feature>